<accession>A0A7E4VG24</accession>
<evidence type="ECO:0000313" key="3">
    <source>
        <dbReference type="WBParaSite" id="Pan_g2006.t1"/>
    </source>
</evidence>
<keyword evidence="2" id="KW-1185">Reference proteome</keyword>
<reference evidence="3" key="2">
    <citation type="submission" date="2020-10" db="UniProtKB">
        <authorList>
            <consortium name="WormBaseParasite"/>
        </authorList>
    </citation>
    <scope>IDENTIFICATION</scope>
</reference>
<organism evidence="2 3">
    <name type="scientific">Panagrellus redivivus</name>
    <name type="common">Microworm</name>
    <dbReference type="NCBI Taxonomy" id="6233"/>
    <lineage>
        <taxon>Eukaryota</taxon>
        <taxon>Metazoa</taxon>
        <taxon>Ecdysozoa</taxon>
        <taxon>Nematoda</taxon>
        <taxon>Chromadorea</taxon>
        <taxon>Rhabditida</taxon>
        <taxon>Tylenchina</taxon>
        <taxon>Panagrolaimomorpha</taxon>
        <taxon>Panagrolaimoidea</taxon>
        <taxon>Panagrolaimidae</taxon>
        <taxon>Panagrellus</taxon>
    </lineage>
</organism>
<evidence type="ECO:0000313" key="2">
    <source>
        <dbReference type="Proteomes" id="UP000492821"/>
    </source>
</evidence>
<proteinExistence type="predicted"/>
<evidence type="ECO:0000256" key="1">
    <source>
        <dbReference type="SAM" id="SignalP"/>
    </source>
</evidence>
<keyword evidence="1" id="KW-0732">Signal</keyword>
<dbReference type="Proteomes" id="UP000492821">
    <property type="component" value="Unassembled WGS sequence"/>
</dbReference>
<sequence>MNSRILIALFIAACVYINSVSASGYLEQLDAKQVVETTFSKLYQVTRSLPGVKRQFFKHAFVDMIHRYGGPNISIVGASFDGLRSQAYKTVRNYLQHASPQETEQVKSSFIRLNRDLDHPF</sequence>
<protein>
    <submittedName>
        <fullName evidence="3">DUF2059 domain-containing protein</fullName>
    </submittedName>
</protein>
<name>A0A7E4VG24_PANRE</name>
<feature type="chain" id="PRO_5028951184" evidence="1">
    <location>
        <begin position="23"/>
        <end position="121"/>
    </location>
</feature>
<reference evidence="2" key="1">
    <citation type="journal article" date="2013" name="Genetics">
        <title>The draft genome and transcriptome of Panagrellus redivivus are shaped by the harsh demands of a free-living lifestyle.</title>
        <authorList>
            <person name="Srinivasan J."/>
            <person name="Dillman A.R."/>
            <person name="Macchietto M.G."/>
            <person name="Heikkinen L."/>
            <person name="Lakso M."/>
            <person name="Fracchia K.M."/>
            <person name="Antoshechkin I."/>
            <person name="Mortazavi A."/>
            <person name="Wong G."/>
            <person name="Sternberg P.W."/>
        </authorList>
    </citation>
    <scope>NUCLEOTIDE SEQUENCE [LARGE SCALE GENOMIC DNA]</scope>
    <source>
        <strain evidence="2">MT8872</strain>
    </source>
</reference>
<feature type="signal peptide" evidence="1">
    <location>
        <begin position="1"/>
        <end position="22"/>
    </location>
</feature>
<dbReference type="WBParaSite" id="Pan_g2006.t1">
    <property type="protein sequence ID" value="Pan_g2006.t1"/>
    <property type="gene ID" value="Pan_g2006"/>
</dbReference>
<dbReference type="AlphaFoldDB" id="A0A7E4VG24"/>